<reference evidence="2" key="1">
    <citation type="journal article" date="2013" name="Genetics">
        <title>The draft genome and transcriptome of Panagrellus redivivus are shaped by the harsh demands of a free-living lifestyle.</title>
        <authorList>
            <person name="Srinivasan J."/>
            <person name="Dillman A.R."/>
            <person name="Macchietto M.G."/>
            <person name="Heikkinen L."/>
            <person name="Lakso M."/>
            <person name="Fracchia K.M."/>
            <person name="Antoshechkin I."/>
            <person name="Mortazavi A."/>
            <person name="Wong G."/>
            <person name="Sternberg P.W."/>
        </authorList>
    </citation>
    <scope>NUCLEOTIDE SEQUENCE [LARGE SCALE GENOMIC DNA]</scope>
    <source>
        <strain evidence="2">MT8872</strain>
    </source>
</reference>
<feature type="domain" description="BTB" evidence="1">
    <location>
        <begin position="138"/>
        <end position="205"/>
    </location>
</feature>
<name>A0A7E4UR81_PANRE</name>
<keyword evidence="2" id="KW-1185">Reference proteome</keyword>
<evidence type="ECO:0000259" key="1">
    <source>
        <dbReference type="PROSITE" id="PS50097"/>
    </source>
</evidence>
<dbReference type="InterPro" id="IPR000210">
    <property type="entry name" value="BTB/POZ_dom"/>
</dbReference>
<evidence type="ECO:0000313" key="3">
    <source>
        <dbReference type="WBParaSite" id="Pan_g11863.t1"/>
    </source>
</evidence>
<dbReference type="PROSITE" id="PS50097">
    <property type="entry name" value="BTB"/>
    <property type="match status" value="1"/>
</dbReference>
<proteinExistence type="predicted"/>
<dbReference type="Proteomes" id="UP000492821">
    <property type="component" value="Unassembled WGS sequence"/>
</dbReference>
<accession>A0A7E4UR81</accession>
<dbReference type="SUPFAM" id="SSF54695">
    <property type="entry name" value="POZ domain"/>
    <property type="match status" value="1"/>
</dbReference>
<dbReference type="AlphaFoldDB" id="A0A7E4UR81"/>
<dbReference type="SMART" id="SM00225">
    <property type="entry name" value="BTB"/>
    <property type="match status" value="1"/>
</dbReference>
<organism evidence="2 3">
    <name type="scientific">Panagrellus redivivus</name>
    <name type="common">Microworm</name>
    <dbReference type="NCBI Taxonomy" id="6233"/>
    <lineage>
        <taxon>Eukaryota</taxon>
        <taxon>Metazoa</taxon>
        <taxon>Ecdysozoa</taxon>
        <taxon>Nematoda</taxon>
        <taxon>Chromadorea</taxon>
        <taxon>Rhabditida</taxon>
        <taxon>Tylenchina</taxon>
        <taxon>Panagrolaimomorpha</taxon>
        <taxon>Panagrolaimoidea</taxon>
        <taxon>Panagrolaimidae</taxon>
        <taxon>Panagrellus</taxon>
    </lineage>
</organism>
<dbReference type="PANTHER" id="PTHR24413">
    <property type="entry name" value="SPECKLE-TYPE POZ PROTEIN"/>
    <property type="match status" value="1"/>
</dbReference>
<dbReference type="InterPro" id="IPR011333">
    <property type="entry name" value="SKP1/BTB/POZ_sf"/>
</dbReference>
<dbReference type="Pfam" id="PF00651">
    <property type="entry name" value="BTB"/>
    <property type="match status" value="1"/>
</dbReference>
<protein>
    <submittedName>
        <fullName evidence="3">BTB domain-containing protein</fullName>
    </submittedName>
</protein>
<evidence type="ECO:0000313" key="2">
    <source>
        <dbReference type="Proteomes" id="UP000492821"/>
    </source>
</evidence>
<dbReference type="WBParaSite" id="Pan_g11863.t1">
    <property type="protein sequence ID" value="Pan_g11863.t1"/>
    <property type="gene ID" value="Pan_g11863"/>
</dbReference>
<reference evidence="3" key="2">
    <citation type="submission" date="2020-10" db="UniProtKB">
        <authorList>
            <consortium name="WormBaseParasite"/>
        </authorList>
    </citation>
    <scope>IDENTIFICATION</scope>
</reference>
<dbReference type="CDD" id="cd18186">
    <property type="entry name" value="BTB_POZ_ZBTB_KLHL-like"/>
    <property type="match status" value="1"/>
</dbReference>
<sequence length="301" mass="33388">MDSVTVNVRYSNVKSEWRDVPGVPGLKWALHVTLVCLNGLYDEVATYIQVVGGRVTVSATIECSIAHSLMVFTKTILHEFKYGERHGFGDPVVGLIGTNYSITCKATFEVKNNVPVQNTDLRAVKLHELIDKSKPHWADTKIVVGKTDIKVHRGFLSMISPVFNAMFSPETKEFKTGVVNIADFTVETVQNALDYCYGTDLGKKTVAEIIDMLRFYDKYDIELLVTKLEASLKANLTTNNFAPIAWQYSRESLQAECGRLIHENKEIAFLPEFLALDPTVIASVLKAGLISTAAVLPKATI</sequence>
<dbReference type="Gene3D" id="3.30.710.10">
    <property type="entry name" value="Potassium Channel Kv1.1, Chain A"/>
    <property type="match status" value="1"/>
</dbReference>